<keyword evidence="4" id="KW-0472">Membrane</keyword>
<dbReference type="InterPro" id="IPR024079">
    <property type="entry name" value="MetalloPept_cat_dom_sf"/>
</dbReference>
<dbReference type="Proteomes" id="UP001353858">
    <property type="component" value="Unassembled WGS sequence"/>
</dbReference>
<reference evidence="7" key="1">
    <citation type="submission" date="2023-01" db="EMBL/GenBank/DDBJ databases">
        <title>Key to firefly adult light organ development and bioluminescence: homeobox transcription factors regulate luciferase expression and transportation to peroxisome.</title>
        <authorList>
            <person name="Fu X."/>
        </authorList>
    </citation>
    <scope>NUCLEOTIDE SEQUENCE [LARGE SCALE GENOMIC DNA]</scope>
</reference>
<evidence type="ECO:0000313" key="6">
    <source>
        <dbReference type="EMBL" id="KAK4881463.1"/>
    </source>
</evidence>
<gene>
    <name evidence="6" type="ORF">RN001_004782</name>
</gene>
<dbReference type="CDD" id="cd03784">
    <property type="entry name" value="GT1_Gtf-like"/>
    <property type="match status" value="3"/>
</dbReference>
<evidence type="ECO:0000256" key="1">
    <source>
        <dbReference type="ARBA" id="ARBA00009995"/>
    </source>
</evidence>
<organism evidence="6 7">
    <name type="scientific">Aquatica leii</name>
    <dbReference type="NCBI Taxonomy" id="1421715"/>
    <lineage>
        <taxon>Eukaryota</taxon>
        <taxon>Metazoa</taxon>
        <taxon>Ecdysozoa</taxon>
        <taxon>Arthropoda</taxon>
        <taxon>Hexapoda</taxon>
        <taxon>Insecta</taxon>
        <taxon>Pterygota</taxon>
        <taxon>Neoptera</taxon>
        <taxon>Endopterygota</taxon>
        <taxon>Coleoptera</taxon>
        <taxon>Polyphaga</taxon>
        <taxon>Elateriformia</taxon>
        <taxon>Elateroidea</taxon>
        <taxon>Lampyridae</taxon>
        <taxon>Luciolinae</taxon>
        <taxon>Aquatica</taxon>
    </lineage>
</organism>
<dbReference type="Pfam" id="PF00201">
    <property type="entry name" value="UDPGT"/>
    <property type="match status" value="3"/>
</dbReference>
<evidence type="ECO:0000256" key="4">
    <source>
        <dbReference type="SAM" id="Phobius"/>
    </source>
</evidence>
<dbReference type="Pfam" id="PF01431">
    <property type="entry name" value="Peptidase_M13"/>
    <property type="match status" value="1"/>
</dbReference>
<dbReference type="SUPFAM" id="SSF53756">
    <property type="entry name" value="UDP-Glycosyltransferase/glycogen phosphorylase"/>
    <property type="match status" value="3"/>
</dbReference>
<dbReference type="EMBL" id="JARPUR010000002">
    <property type="protein sequence ID" value="KAK4881463.1"/>
    <property type="molecule type" value="Genomic_DNA"/>
</dbReference>
<proteinExistence type="inferred from homology"/>
<evidence type="ECO:0000256" key="2">
    <source>
        <dbReference type="ARBA" id="ARBA00022676"/>
    </source>
</evidence>
<dbReference type="Gene3D" id="3.40.390.10">
    <property type="entry name" value="Collagenase (Catalytic Domain)"/>
    <property type="match status" value="1"/>
</dbReference>
<dbReference type="CDD" id="cd08662">
    <property type="entry name" value="M13"/>
    <property type="match status" value="1"/>
</dbReference>
<evidence type="ECO:0000313" key="7">
    <source>
        <dbReference type="Proteomes" id="UP001353858"/>
    </source>
</evidence>
<keyword evidence="2" id="KW-0328">Glycosyltransferase</keyword>
<dbReference type="InterPro" id="IPR002213">
    <property type="entry name" value="UDP_glucos_trans"/>
</dbReference>
<comment type="caution">
    <text evidence="6">The sequence shown here is derived from an EMBL/GenBank/DDBJ whole genome shotgun (WGS) entry which is preliminary data.</text>
</comment>
<protein>
    <recommendedName>
        <fullName evidence="5">Peptidase M13 C-terminal domain-containing protein</fullName>
    </recommendedName>
</protein>
<sequence length="1553" mass="179734">MDTSTKTHAINKINAMTATIGYPEELLNETMLESYYDKLKINFNSCFEVVTSVNKFKVDSYFRKLNLTLLNDLIEIGLYVTETNAYYSVATNNIVVPVAFILCSMYDSDRPNYLNYATLGFTIGHEITHGFDNVGGKYDLNGTLKNWWSNETLKLFQEKTLCMINQYQKCTVFNTSINGSNTLPENIADSNGLKQAYNAYQNLTKPNNNQQKLPGLNFTENQMFWISYAQMWCEKISLSYFKEFGQFDMHPPSQCRIKGTVSNLESFAKDFNCPEESPMNPNKKYSGRILAVISSASYSHQLMFRPLWKELSLRGHHVTLLTTNPMSDSSLLNLTEIDLSSSHKFWLKHSMFTVFQSTKEKVNEIFINITDEQLSHPQVKNIIKNKSEHFDLLMIEGYYSAFFAFAERFNCPFVIVKFTECVSFVYSEIGSPVHSVLNPNHLLAFESPLSFSQQLQSIYYDIYVQFFHNYYLFPSQQLLVTKHFGKNYSSIQDVFKNYSLFFMQTETVLHQLRPLLPNFIRIGAGMHLKQNRPLPKDLQKTMDSANHGVIYFSLGSIVKSIDITEQFRKTILDAFRELPYTVLWKFENDSLTSKPDNVIISKWFPQQDILRHPNVKLFITQGGVLSIYETIYNRVPIIGIPVMADQRFNINKMVSNGCGLLIEYKDVTKEDFLAAIIEVANNPKYRNNIKNLANLINDQPETALNRAVWWTEYVLRHKGAHHLRNPALDLPTYQYYFVDVISFILLVFVSDSGRILAVVSSASYSHQITFRPLWKELSLRGHHVTLLTTDPMSDSSLLNITEIDLSNSHKFWLKHSMFTVFEDAKHKVIEIFTNITDEQLSHPQDLQKTMDSANLGVIYFSLGSIVKSIDITEQFRKTILDAFRELPYTVLWKFENDSLSTKPDNVIISKWFPQQDILRHPNVKLFITQGGVLSIYEAIYNRVPIIGIPVMADQRFNINKMVSNGCGLLIEYKHVTKEDFLAAIIEVANKAKYRNNIKNLANLINDQPETALNRAVWWTEYVLRHKGAHHLRNPALDLPTYQYYFVDVISFILVVFVSADSSRILAVIFSASYSHQITFRPLWKELSLRGHHVTLLTTDPMNDSSLSNITEIDLSSSHTFWRKRNMFKVFENSTEKVYEVLTYIADEQLSNPQVKSIIKNKTEHFDLLMIEGYYSAFFAFAERFNCPFIIVKSSECTSFVYSEIRNPVHSIINPDYTFAFKSSLSFSQRILSFYYDIYLQFHHNYYVFPSQQMLVTKHFGSNYSLIQDVFKNYSLFFMQTETVLSQIRPLLPNFIRIGGGMHLKNIQPLPIDLQHTIDSAEHGVIYFSLGSVVKSVDITDQFCKTILDTFRELPYTVLWKFENDSLSNKPDNVIISKWYPQQDILRHPNVKLFITQGGALSIYETIYNRVPLIGIPVITDQRFNINKMVSNGCGLLIEYKEATKEDFLAAIMEVINNPKYRINIEKLAELINDQPETALNRAVWWTEYVLRHKGAPHLRNSALDLPIYQYYFLDVISFSLMILGTGIYVLITMFKLFLKYLKRLYVEEKEKTS</sequence>
<dbReference type="GO" id="GO:0006508">
    <property type="term" value="P:proteolysis"/>
    <property type="evidence" value="ECO:0007669"/>
    <property type="project" value="InterPro"/>
</dbReference>
<keyword evidence="4" id="KW-0812">Transmembrane</keyword>
<keyword evidence="4" id="KW-1133">Transmembrane helix</keyword>
<feature type="domain" description="Peptidase M13 C-terminal" evidence="5">
    <location>
        <begin position="84"/>
        <end position="284"/>
    </location>
</feature>
<dbReference type="PANTHER" id="PTHR48043:SF159">
    <property type="entry name" value="EG:EG0003.4 PROTEIN-RELATED"/>
    <property type="match status" value="1"/>
</dbReference>
<dbReference type="InterPro" id="IPR000718">
    <property type="entry name" value="Peptidase_M13"/>
</dbReference>
<dbReference type="GO" id="GO:0004222">
    <property type="term" value="F:metalloendopeptidase activity"/>
    <property type="evidence" value="ECO:0007669"/>
    <property type="project" value="InterPro"/>
</dbReference>
<dbReference type="InterPro" id="IPR035595">
    <property type="entry name" value="UDP_glycos_trans_CS"/>
</dbReference>
<evidence type="ECO:0000259" key="5">
    <source>
        <dbReference type="Pfam" id="PF01431"/>
    </source>
</evidence>
<dbReference type="GO" id="GO:0008194">
    <property type="term" value="F:UDP-glycosyltransferase activity"/>
    <property type="evidence" value="ECO:0007669"/>
    <property type="project" value="InterPro"/>
</dbReference>
<name>A0AAN7QJT9_9COLE</name>
<feature type="transmembrane region" description="Helical" evidence="4">
    <location>
        <begin position="1510"/>
        <end position="1534"/>
    </location>
</feature>
<dbReference type="InterPro" id="IPR050271">
    <property type="entry name" value="UDP-glycosyltransferase"/>
</dbReference>
<dbReference type="PANTHER" id="PTHR48043">
    <property type="entry name" value="EG:EG0003.4 PROTEIN-RELATED"/>
    <property type="match status" value="1"/>
</dbReference>
<dbReference type="PROSITE" id="PS51885">
    <property type="entry name" value="NEPRILYSIN"/>
    <property type="match status" value="1"/>
</dbReference>
<dbReference type="PROSITE" id="PS00375">
    <property type="entry name" value="UDPGT"/>
    <property type="match status" value="3"/>
</dbReference>
<keyword evidence="7" id="KW-1185">Reference proteome</keyword>
<dbReference type="FunFam" id="3.40.50.2000:FF:000050">
    <property type="entry name" value="UDP-glucuronosyltransferase"/>
    <property type="match status" value="3"/>
</dbReference>
<dbReference type="PRINTS" id="PR00786">
    <property type="entry name" value="NEPRILYSIN"/>
</dbReference>
<dbReference type="Gene3D" id="3.40.50.2000">
    <property type="entry name" value="Glycogen Phosphorylase B"/>
    <property type="match status" value="3"/>
</dbReference>
<dbReference type="InterPro" id="IPR018497">
    <property type="entry name" value="Peptidase_M13_C"/>
</dbReference>
<accession>A0AAN7QJT9</accession>
<evidence type="ECO:0000256" key="3">
    <source>
        <dbReference type="ARBA" id="ARBA00022679"/>
    </source>
</evidence>
<comment type="similarity">
    <text evidence="1">Belongs to the UDP-glycosyltransferase family.</text>
</comment>
<dbReference type="SUPFAM" id="SSF55486">
    <property type="entry name" value="Metalloproteases ('zincins'), catalytic domain"/>
    <property type="match status" value="1"/>
</dbReference>
<keyword evidence="3" id="KW-0808">Transferase</keyword>